<name>A0AC35F0Z6_9BILA</name>
<reference evidence="2" key="1">
    <citation type="submission" date="2022-11" db="UniProtKB">
        <authorList>
            <consortium name="WormBaseParasite"/>
        </authorList>
    </citation>
    <scope>IDENTIFICATION</scope>
</reference>
<accession>A0AC35F0Z6</accession>
<dbReference type="Proteomes" id="UP000887580">
    <property type="component" value="Unplaced"/>
</dbReference>
<evidence type="ECO:0000313" key="1">
    <source>
        <dbReference type="Proteomes" id="UP000887580"/>
    </source>
</evidence>
<protein>
    <submittedName>
        <fullName evidence="2">Presenilin</fullName>
    </submittedName>
</protein>
<sequence length="157" mass="18025">MIIIVVSFYDIFTVLNRYGPLNLIKQVLEERDTNILAGMSYPLGGDDVDDSDEHFETAEEQLNKRGSELGLGDFSMFSLFLAIVSLEGNWFLTFICYVAIMIGMFITDLVMMAYNYRAFPALPFPIFFTMSTYYLSKAFVAFSPFDLFSFCFNIILY</sequence>
<evidence type="ECO:0000313" key="2">
    <source>
        <dbReference type="WBParaSite" id="PS1159_v2.g12671.t1"/>
    </source>
</evidence>
<proteinExistence type="predicted"/>
<organism evidence="1 2">
    <name type="scientific">Panagrolaimus sp. PS1159</name>
    <dbReference type="NCBI Taxonomy" id="55785"/>
    <lineage>
        <taxon>Eukaryota</taxon>
        <taxon>Metazoa</taxon>
        <taxon>Ecdysozoa</taxon>
        <taxon>Nematoda</taxon>
        <taxon>Chromadorea</taxon>
        <taxon>Rhabditida</taxon>
        <taxon>Tylenchina</taxon>
        <taxon>Panagrolaimomorpha</taxon>
        <taxon>Panagrolaimoidea</taxon>
        <taxon>Panagrolaimidae</taxon>
        <taxon>Panagrolaimus</taxon>
    </lineage>
</organism>
<dbReference type="WBParaSite" id="PS1159_v2.g12671.t1">
    <property type="protein sequence ID" value="PS1159_v2.g12671.t1"/>
    <property type="gene ID" value="PS1159_v2.g12671"/>
</dbReference>